<dbReference type="EMBL" id="BJZV01000022">
    <property type="protein sequence ID" value="GEP11691.1"/>
    <property type="molecule type" value="Genomic_DNA"/>
</dbReference>
<sequence length="135" mass="14909">MFGRNLTITELVSSQLYGQTRKTSGARIHRQNRTAKREAATGAQPWFLTEAERDDLVAQLQGLRGPAKADAAYLVNVAPCVRMLAEAVPSYRRPGHLVVLLSHRHAVLMGNVLRRLDGPVPGLERVDEIACRRAS</sequence>
<protein>
    <submittedName>
        <fullName evidence="1">Uncharacterized protein</fullName>
    </submittedName>
</protein>
<gene>
    <name evidence="1" type="ORF">MGN01_35360</name>
</gene>
<reference evidence="1 2" key="1">
    <citation type="submission" date="2019-07" db="EMBL/GenBank/DDBJ databases">
        <title>Whole genome shotgun sequence of Methylobacterium gnaphalii NBRC 107716.</title>
        <authorList>
            <person name="Hosoyama A."/>
            <person name="Uohara A."/>
            <person name="Ohji S."/>
            <person name="Ichikawa N."/>
        </authorList>
    </citation>
    <scope>NUCLEOTIDE SEQUENCE [LARGE SCALE GENOMIC DNA]</scope>
    <source>
        <strain evidence="1 2">NBRC 107716</strain>
    </source>
</reference>
<organism evidence="1 2">
    <name type="scientific">Methylobacterium gnaphalii</name>
    <dbReference type="NCBI Taxonomy" id="1010610"/>
    <lineage>
        <taxon>Bacteria</taxon>
        <taxon>Pseudomonadati</taxon>
        <taxon>Pseudomonadota</taxon>
        <taxon>Alphaproteobacteria</taxon>
        <taxon>Hyphomicrobiales</taxon>
        <taxon>Methylobacteriaceae</taxon>
        <taxon>Methylobacterium</taxon>
    </lineage>
</organism>
<evidence type="ECO:0000313" key="1">
    <source>
        <dbReference type="EMBL" id="GEP11691.1"/>
    </source>
</evidence>
<comment type="caution">
    <text evidence="1">The sequence shown here is derived from an EMBL/GenBank/DDBJ whole genome shotgun (WGS) entry which is preliminary data.</text>
</comment>
<proteinExistence type="predicted"/>
<dbReference type="RefSeq" id="WP_147048106.1">
    <property type="nucleotide sequence ID" value="NZ_BJZV01000022.1"/>
</dbReference>
<dbReference type="AlphaFoldDB" id="A0A512JP07"/>
<evidence type="ECO:0000313" key="2">
    <source>
        <dbReference type="Proteomes" id="UP000321750"/>
    </source>
</evidence>
<name>A0A512JP07_9HYPH</name>
<accession>A0A512JP07</accession>
<dbReference type="Proteomes" id="UP000321750">
    <property type="component" value="Unassembled WGS sequence"/>
</dbReference>
<keyword evidence="2" id="KW-1185">Reference proteome</keyword>